<feature type="compositionally biased region" description="Acidic residues" evidence="1">
    <location>
        <begin position="34"/>
        <end position="51"/>
    </location>
</feature>
<sequence>MSTKSEYSALSLPKLMAEREEDTWQVEGLSVESVSEEEPEERPEEEADAAEEAQLPRQEEMDLAPSKVFFTHDHISSKFRSGTLLDDAVRDIINGGKAFDDFPSILCTRFHDKLFSINNRRLFVARVLEQMGCLHLIHIVVVALDDPYLQREGDGGLTKWERSFSTTNGGLFVRVRSDFRKFQSDHAGQVDQGQTGQTRREASRRPQEVLLWQKTAEVKKGDDPDPRKRAQQAKWKLQQSVPSDILNQLGKTYGILSEIITHPRSPQAAVKLAPDLNCTKFPEGVQAMREVVACRYSMKSQKTGSEKKTVLSVQSPVEMSAQEKRAAEKKKSIDRKNRDKHRRR</sequence>
<dbReference type="AlphaFoldDB" id="A0A812X4E1"/>
<evidence type="ECO:0000313" key="3">
    <source>
        <dbReference type="Proteomes" id="UP000601435"/>
    </source>
</evidence>
<proteinExistence type="predicted"/>
<feature type="region of interest" description="Disordered" evidence="1">
    <location>
        <begin position="184"/>
        <end position="206"/>
    </location>
</feature>
<feature type="region of interest" description="Disordered" evidence="1">
    <location>
        <begin position="299"/>
        <end position="344"/>
    </location>
</feature>
<gene>
    <name evidence="2" type="primary">eri-1</name>
    <name evidence="2" type="ORF">SNEC2469_LOCUS20867</name>
</gene>
<keyword evidence="3" id="KW-1185">Reference proteome</keyword>
<reference evidence="2" key="1">
    <citation type="submission" date="2021-02" db="EMBL/GenBank/DDBJ databases">
        <authorList>
            <person name="Dougan E. K."/>
            <person name="Rhodes N."/>
            <person name="Thang M."/>
            <person name="Chan C."/>
        </authorList>
    </citation>
    <scope>NUCLEOTIDE SEQUENCE</scope>
</reference>
<name>A0A812X4E1_9DINO</name>
<evidence type="ECO:0000256" key="1">
    <source>
        <dbReference type="SAM" id="MobiDB-lite"/>
    </source>
</evidence>
<dbReference type="Proteomes" id="UP000601435">
    <property type="component" value="Unassembled WGS sequence"/>
</dbReference>
<feature type="region of interest" description="Disordered" evidence="1">
    <location>
        <begin position="21"/>
        <end position="58"/>
    </location>
</feature>
<dbReference type="EMBL" id="CAJNJA010036685">
    <property type="protein sequence ID" value="CAE7723511.1"/>
    <property type="molecule type" value="Genomic_DNA"/>
</dbReference>
<evidence type="ECO:0000313" key="2">
    <source>
        <dbReference type="EMBL" id="CAE7723511.1"/>
    </source>
</evidence>
<dbReference type="OrthoDB" id="420256at2759"/>
<accession>A0A812X4E1</accession>
<comment type="caution">
    <text evidence="2">The sequence shown here is derived from an EMBL/GenBank/DDBJ whole genome shotgun (WGS) entry which is preliminary data.</text>
</comment>
<feature type="compositionally biased region" description="Basic and acidic residues" evidence="1">
    <location>
        <begin position="321"/>
        <end position="337"/>
    </location>
</feature>
<organism evidence="2 3">
    <name type="scientific">Symbiodinium necroappetens</name>
    <dbReference type="NCBI Taxonomy" id="1628268"/>
    <lineage>
        <taxon>Eukaryota</taxon>
        <taxon>Sar</taxon>
        <taxon>Alveolata</taxon>
        <taxon>Dinophyceae</taxon>
        <taxon>Suessiales</taxon>
        <taxon>Symbiodiniaceae</taxon>
        <taxon>Symbiodinium</taxon>
    </lineage>
</organism>
<protein>
    <submittedName>
        <fullName evidence="2">Eri-1 protein</fullName>
    </submittedName>
</protein>